<dbReference type="SUPFAM" id="SSF56176">
    <property type="entry name" value="FAD-binding/transporter-associated domain-like"/>
    <property type="match status" value="1"/>
</dbReference>
<dbReference type="GO" id="GO:0008360">
    <property type="term" value="P:regulation of cell shape"/>
    <property type="evidence" value="ECO:0007669"/>
    <property type="project" value="UniProtKB-KW"/>
</dbReference>
<keyword evidence="11 20" id="KW-0274">FAD</keyword>
<proteinExistence type="inferred from homology"/>
<evidence type="ECO:0000256" key="20">
    <source>
        <dbReference type="HAMAP-Rule" id="MF_00037"/>
    </source>
</evidence>
<gene>
    <name evidence="20 22" type="primary">murB</name>
    <name evidence="22" type="ORF">H8Q88_20940</name>
</gene>
<dbReference type="Pfam" id="PF02873">
    <property type="entry name" value="MurB_C"/>
    <property type="match status" value="1"/>
</dbReference>
<dbReference type="InterPro" id="IPR016169">
    <property type="entry name" value="FAD-bd_PCMH_sub2"/>
</dbReference>
<evidence type="ECO:0000256" key="10">
    <source>
        <dbReference type="ARBA" id="ARBA00022630"/>
    </source>
</evidence>
<feature type="active site" description="Proton donor" evidence="20">
    <location>
        <position position="232"/>
    </location>
</feature>
<dbReference type="GO" id="GO:0051301">
    <property type="term" value="P:cell division"/>
    <property type="evidence" value="ECO:0007669"/>
    <property type="project" value="UniProtKB-KW"/>
</dbReference>
<dbReference type="GO" id="GO:0008762">
    <property type="term" value="F:UDP-N-acetylmuramate dehydrogenase activity"/>
    <property type="evidence" value="ECO:0007669"/>
    <property type="project" value="UniProtKB-UniRule"/>
</dbReference>
<evidence type="ECO:0000256" key="2">
    <source>
        <dbReference type="ARBA" id="ARBA00003921"/>
    </source>
</evidence>
<dbReference type="RefSeq" id="WP_187027452.1">
    <property type="nucleotide sequence ID" value="NZ_JACRUP010000037.1"/>
</dbReference>
<keyword evidence="12 20" id="KW-0521">NADP</keyword>
<evidence type="ECO:0000256" key="7">
    <source>
        <dbReference type="ARBA" id="ARBA00015188"/>
    </source>
</evidence>
<dbReference type="GO" id="GO:0071949">
    <property type="term" value="F:FAD binding"/>
    <property type="evidence" value="ECO:0007669"/>
    <property type="project" value="InterPro"/>
</dbReference>
<comment type="pathway">
    <text evidence="4 20">Cell wall biogenesis; peptidoglycan biosynthesis.</text>
</comment>
<evidence type="ECO:0000256" key="4">
    <source>
        <dbReference type="ARBA" id="ARBA00004752"/>
    </source>
</evidence>
<evidence type="ECO:0000256" key="12">
    <source>
        <dbReference type="ARBA" id="ARBA00022857"/>
    </source>
</evidence>
<dbReference type="Gene3D" id="3.90.78.10">
    <property type="entry name" value="UDP-N-acetylenolpyruvoylglucosamine reductase, C-terminal domain"/>
    <property type="match status" value="1"/>
</dbReference>
<keyword evidence="23" id="KW-1185">Reference proteome</keyword>
<dbReference type="InterPro" id="IPR036635">
    <property type="entry name" value="MurB_C_sf"/>
</dbReference>
<evidence type="ECO:0000256" key="9">
    <source>
        <dbReference type="ARBA" id="ARBA00022618"/>
    </source>
</evidence>
<evidence type="ECO:0000313" key="23">
    <source>
        <dbReference type="Proteomes" id="UP000615796"/>
    </source>
</evidence>
<comment type="subcellular location">
    <subcellularLocation>
        <location evidence="3 20">Cytoplasm</location>
    </subcellularLocation>
</comment>
<dbReference type="EMBL" id="JACRUP010000037">
    <property type="protein sequence ID" value="MBC5853347.1"/>
    <property type="molecule type" value="Genomic_DNA"/>
</dbReference>
<keyword evidence="17 20" id="KW-0961">Cell wall biogenesis/degradation</keyword>
<evidence type="ECO:0000256" key="18">
    <source>
        <dbReference type="ARBA" id="ARBA00031026"/>
    </source>
</evidence>
<keyword evidence="14 20" id="KW-0573">Peptidoglycan synthesis</keyword>
<dbReference type="AlphaFoldDB" id="A0A9X0RC72"/>
<dbReference type="InterPro" id="IPR006094">
    <property type="entry name" value="Oxid_FAD_bind_N"/>
</dbReference>
<dbReference type="GO" id="GO:0005829">
    <property type="term" value="C:cytosol"/>
    <property type="evidence" value="ECO:0007669"/>
    <property type="project" value="TreeGrafter"/>
</dbReference>
<dbReference type="GO" id="GO:0009252">
    <property type="term" value="P:peptidoglycan biosynthetic process"/>
    <property type="evidence" value="ECO:0007669"/>
    <property type="project" value="UniProtKB-UniRule"/>
</dbReference>
<keyword evidence="8 20" id="KW-0963">Cytoplasm</keyword>
<keyword evidence="13 20" id="KW-0133">Cell shape</keyword>
<evidence type="ECO:0000256" key="5">
    <source>
        <dbReference type="ARBA" id="ARBA00010485"/>
    </source>
</evidence>
<keyword evidence="9 20" id="KW-0132">Cell division</keyword>
<dbReference type="InterPro" id="IPR036318">
    <property type="entry name" value="FAD-bd_PCMH-like_sf"/>
</dbReference>
<accession>A0A9X0RC72</accession>
<dbReference type="HAMAP" id="MF_00037">
    <property type="entry name" value="MurB"/>
    <property type="match status" value="1"/>
</dbReference>
<feature type="active site" evidence="20">
    <location>
        <position position="327"/>
    </location>
</feature>
<evidence type="ECO:0000256" key="19">
    <source>
        <dbReference type="ARBA" id="ARBA00048914"/>
    </source>
</evidence>
<keyword evidence="16 20" id="KW-0131">Cell cycle</keyword>
<dbReference type="InterPro" id="IPR016166">
    <property type="entry name" value="FAD-bd_PCMH"/>
</dbReference>
<evidence type="ECO:0000256" key="13">
    <source>
        <dbReference type="ARBA" id="ARBA00022960"/>
    </source>
</evidence>
<evidence type="ECO:0000256" key="17">
    <source>
        <dbReference type="ARBA" id="ARBA00023316"/>
    </source>
</evidence>
<comment type="function">
    <text evidence="2 20">Cell wall formation.</text>
</comment>
<keyword evidence="15 20" id="KW-0560">Oxidoreductase</keyword>
<evidence type="ECO:0000313" key="22">
    <source>
        <dbReference type="EMBL" id="MBC5853347.1"/>
    </source>
</evidence>
<sequence>MQLHHNANLKSYHTFGLDQTCQYLAVIESVDDLIVLHQSDEWAERPKLMLGKGSNVLFTEPYQGLVMVNRLLGIEHRQDADFHYLHVAGGEDWPRLVEWSIQQGLPGLENLALIPGCAGSAPIQNIGAYGVEFKAVCHYVDYLCLASLTIKRLTVSECQFGYRDSIFKQGLYGKALVVAVGLRLAKDWQPLLSYGPLQSLPTTCSAEDIYHTVCQVRKDKLPDPVVFGNAGSFFKNPVVDQALFETLKKQCPNLVAYPTEQGVKLAAGWLIEQAGLKGYTFGGAQVHPKQALVIINKNNATARDIIGLAKQICKTVYDKFKVPLEHEVRFIGSVAETHLSALIETK</sequence>
<feature type="active site" evidence="20">
    <location>
        <position position="163"/>
    </location>
</feature>
<dbReference type="InterPro" id="IPR016167">
    <property type="entry name" value="FAD-bd_PCMH_sub1"/>
</dbReference>
<evidence type="ECO:0000256" key="16">
    <source>
        <dbReference type="ARBA" id="ARBA00023306"/>
    </source>
</evidence>
<evidence type="ECO:0000256" key="11">
    <source>
        <dbReference type="ARBA" id="ARBA00022827"/>
    </source>
</evidence>
<keyword evidence="10 20" id="KW-0285">Flavoprotein</keyword>
<feature type="domain" description="FAD-binding PCMH-type" evidence="21">
    <location>
        <begin position="15"/>
        <end position="187"/>
    </location>
</feature>
<dbReference type="Pfam" id="PF01565">
    <property type="entry name" value="FAD_binding_4"/>
    <property type="match status" value="1"/>
</dbReference>
<dbReference type="Gene3D" id="3.30.465.10">
    <property type="match status" value="1"/>
</dbReference>
<evidence type="ECO:0000256" key="14">
    <source>
        <dbReference type="ARBA" id="ARBA00022984"/>
    </source>
</evidence>
<dbReference type="NCBIfam" id="NF000755">
    <property type="entry name" value="PRK00046.1"/>
    <property type="match status" value="1"/>
</dbReference>
<evidence type="ECO:0000259" key="21">
    <source>
        <dbReference type="PROSITE" id="PS51387"/>
    </source>
</evidence>
<evidence type="ECO:0000256" key="3">
    <source>
        <dbReference type="ARBA" id="ARBA00004496"/>
    </source>
</evidence>
<dbReference type="Proteomes" id="UP000615796">
    <property type="component" value="Unassembled WGS sequence"/>
</dbReference>
<dbReference type="NCBIfam" id="TIGR00179">
    <property type="entry name" value="murB"/>
    <property type="match status" value="1"/>
</dbReference>
<dbReference type="SUPFAM" id="SSF56194">
    <property type="entry name" value="Uridine diphospho-N-Acetylenolpyruvylglucosamine reductase, MurB, C-terminal domain"/>
    <property type="match status" value="1"/>
</dbReference>
<organism evidence="22 23">
    <name type="scientific">Vibrio metschnikovii</name>
    <dbReference type="NCBI Taxonomy" id="28172"/>
    <lineage>
        <taxon>Bacteria</taxon>
        <taxon>Pseudomonadati</taxon>
        <taxon>Pseudomonadota</taxon>
        <taxon>Gammaproteobacteria</taxon>
        <taxon>Vibrionales</taxon>
        <taxon>Vibrionaceae</taxon>
        <taxon>Vibrio</taxon>
    </lineage>
</organism>
<evidence type="ECO:0000256" key="8">
    <source>
        <dbReference type="ARBA" id="ARBA00022490"/>
    </source>
</evidence>
<protein>
    <recommendedName>
        <fullName evidence="7 20">UDP-N-acetylenolpyruvoylglucosamine reductase</fullName>
        <ecNumber evidence="6 20">1.3.1.98</ecNumber>
    </recommendedName>
    <alternativeName>
        <fullName evidence="18 20">UDP-N-acetylmuramate dehydrogenase</fullName>
    </alternativeName>
</protein>
<comment type="similarity">
    <text evidence="5 20">Belongs to the MurB family.</text>
</comment>
<comment type="caution">
    <text evidence="22">The sequence shown here is derived from an EMBL/GenBank/DDBJ whole genome shotgun (WGS) entry which is preliminary data.</text>
</comment>
<evidence type="ECO:0000256" key="15">
    <source>
        <dbReference type="ARBA" id="ARBA00023002"/>
    </source>
</evidence>
<dbReference type="InterPro" id="IPR003170">
    <property type="entry name" value="MurB"/>
</dbReference>
<dbReference type="Gene3D" id="3.30.43.10">
    <property type="entry name" value="Uridine Diphospho-n-acetylenolpyruvylglucosamine Reductase, domain 2"/>
    <property type="match status" value="1"/>
</dbReference>
<comment type="catalytic activity">
    <reaction evidence="19 20">
        <text>UDP-N-acetyl-alpha-D-muramate + NADP(+) = UDP-N-acetyl-3-O-(1-carboxyvinyl)-alpha-D-glucosamine + NADPH + H(+)</text>
        <dbReference type="Rhea" id="RHEA:12248"/>
        <dbReference type="ChEBI" id="CHEBI:15378"/>
        <dbReference type="ChEBI" id="CHEBI:57783"/>
        <dbReference type="ChEBI" id="CHEBI:58349"/>
        <dbReference type="ChEBI" id="CHEBI:68483"/>
        <dbReference type="ChEBI" id="CHEBI:70757"/>
        <dbReference type="EC" id="1.3.1.98"/>
    </reaction>
</comment>
<dbReference type="GO" id="GO:0071555">
    <property type="term" value="P:cell wall organization"/>
    <property type="evidence" value="ECO:0007669"/>
    <property type="project" value="UniProtKB-KW"/>
</dbReference>
<name>A0A9X0RC72_VIBME</name>
<dbReference type="EC" id="1.3.1.98" evidence="6 20"/>
<comment type="cofactor">
    <cofactor evidence="1 20">
        <name>FAD</name>
        <dbReference type="ChEBI" id="CHEBI:57692"/>
    </cofactor>
</comment>
<reference evidence="22" key="1">
    <citation type="submission" date="2020-08" db="EMBL/GenBank/DDBJ databases">
        <title>Genome Sequencing and Pan-Genome Analysis of Migratory bird Vibrio Strains, Inner Mongolia.</title>
        <authorList>
            <person name="Zheng L."/>
        </authorList>
    </citation>
    <scope>NUCLEOTIDE SEQUENCE</scope>
    <source>
        <strain evidence="22">M13F</strain>
    </source>
</reference>
<dbReference type="PANTHER" id="PTHR21071:SF4">
    <property type="entry name" value="UDP-N-ACETYLENOLPYRUVOYLGLUCOSAMINE REDUCTASE"/>
    <property type="match status" value="1"/>
</dbReference>
<dbReference type="PANTHER" id="PTHR21071">
    <property type="entry name" value="UDP-N-ACETYLENOLPYRUVOYLGLUCOSAMINE REDUCTASE"/>
    <property type="match status" value="1"/>
</dbReference>
<dbReference type="InterPro" id="IPR011601">
    <property type="entry name" value="MurB_C"/>
</dbReference>
<evidence type="ECO:0000256" key="6">
    <source>
        <dbReference type="ARBA" id="ARBA00012518"/>
    </source>
</evidence>
<evidence type="ECO:0000256" key="1">
    <source>
        <dbReference type="ARBA" id="ARBA00001974"/>
    </source>
</evidence>
<dbReference type="PROSITE" id="PS51387">
    <property type="entry name" value="FAD_PCMH"/>
    <property type="match status" value="1"/>
</dbReference>